<gene>
    <name evidence="6" type="ORF">A7U43_05635</name>
</gene>
<keyword evidence="2" id="KW-0560">Oxidoreductase</keyword>
<evidence type="ECO:0000313" key="6">
    <source>
        <dbReference type="EMBL" id="ANE78880.1"/>
    </source>
</evidence>
<dbReference type="RefSeq" id="WP_067992160.1">
    <property type="nucleotide sequence ID" value="NZ_CP015596.1"/>
</dbReference>
<sequence>MKSPVDSGLPSVWTPATFPDEAAWSFDLSADDQKALIAYGHGGAAADLESHFRTGAAHWVNLLNNGPGFVRLRHFPIDVLTDHQIERAYLGLGALLGRPVGQDRDANFITHIRDERVPAEPGVRKYRTNLRQDFHSDGSDLVGLLCLQPAKTGGESRIVSAHAVYNEMLRRAPHLVDVMYLPMPWDRNEEQGQGEAPFFELAPISDINGIPRIFFIAWYIRDSQRHPDAPRLTDDQREALSLVERIANDPAFHIEMSFQPGDIQLLNNTTVLHSREEYTDHTDLALRRHLLRLWLTTDAQSAHQLLRDGIRKQDDTNAAAVS</sequence>
<dbReference type="PANTHER" id="PTHR10696">
    <property type="entry name" value="GAMMA-BUTYROBETAINE HYDROXYLASE-RELATED"/>
    <property type="match status" value="1"/>
</dbReference>
<evidence type="ECO:0000256" key="4">
    <source>
        <dbReference type="ARBA" id="ARBA00023194"/>
    </source>
</evidence>
<dbReference type="OrthoDB" id="5491415at2"/>
<dbReference type="SUPFAM" id="SSF51197">
    <property type="entry name" value="Clavaminate synthase-like"/>
    <property type="match status" value="1"/>
</dbReference>
<evidence type="ECO:0000313" key="7">
    <source>
        <dbReference type="Proteomes" id="UP000077143"/>
    </source>
</evidence>
<feature type="domain" description="TauD/TfdA-like" evidence="5">
    <location>
        <begin position="55"/>
        <end position="294"/>
    </location>
</feature>
<reference evidence="6 7" key="1">
    <citation type="submission" date="2016-05" db="EMBL/GenBank/DDBJ databases">
        <title>Complete genome sequence of a phthalic acid esters degrading Mycobacterium sp. YC-RL4.</title>
        <authorList>
            <person name="Ren L."/>
            <person name="Fan S."/>
            <person name="Ruth N."/>
            <person name="Jia Y."/>
            <person name="Wang J."/>
            <person name="Qiao C."/>
        </authorList>
    </citation>
    <scope>NUCLEOTIDE SEQUENCE [LARGE SCALE GENOMIC DNA]</scope>
    <source>
        <strain evidence="6 7">YC-RL4</strain>
    </source>
</reference>
<evidence type="ECO:0000259" key="5">
    <source>
        <dbReference type="Pfam" id="PF02668"/>
    </source>
</evidence>
<proteinExistence type="predicted"/>
<dbReference type="InterPro" id="IPR050411">
    <property type="entry name" value="AlphaKG_dependent_hydroxylases"/>
</dbReference>
<dbReference type="KEGG" id="madi:A7U43_05635"/>
<name>A0A172UJ38_9MYCO</name>
<dbReference type="GO" id="GO:0017000">
    <property type="term" value="P:antibiotic biosynthetic process"/>
    <property type="evidence" value="ECO:0007669"/>
    <property type="project" value="UniProtKB-KW"/>
</dbReference>
<dbReference type="STRING" id="1682113.A7U43_05635"/>
<dbReference type="AlphaFoldDB" id="A0A172UJ38"/>
<dbReference type="Pfam" id="PF02668">
    <property type="entry name" value="TauD"/>
    <property type="match status" value="1"/>
</dbReference>
<accession>A0A172UJ38</accession>
<keyword evidence="3" id="KW-0408">Iron</keyword>
<dbReference type="PANTHER" id="PTHR10696:SF56">
    <property type="entry name" value="TAUD_TFDA-LIKE DOMAIN-CONTAINING PROTEIN"/>
    <property type="match status" value="1"/>
</dbReference>
<protein>
    <recommendedName>
        <fullName evidence="5">TauD/TfdA-like domain-containing protein</fullName>
    </recommendedName>
</protein>
<keyword evidence="4" id="KW-0045">Antibiotic biosynthesis</keyword>
<organism evidence="6 7">
    <name type="scientific">Mycobacterium adipatum</name>
    <dbReference type="NCBI Taxonomy" id="1682113"/>
    <lineage>
        <taxon>Bacteria</taxon>
        <taxon>Bacillati</taxon>
        <taxon>Actinomycetota</taxon>
        <taxon>Actinomycetes</taxon>
        <taxon>Mycobacteriales</taxon>
        <taxon>Mycobacteriaceae</taxon>
        <taxon>Mycobacterium</taxon>
    </lineage>
</organism>
<dbReference type="EMBL" id="CP015596">
    <property type="protein sequence ID" value="ANE78880.1"/>
    <property type="molecule type" value="Genomic_DNA"/>
</dbReference>
<dbReference type="InterPro" id="IPR003819">
    <property type="entry name" value="TauD/TfdA-like"/>
</dbReference>
<evidence type="ECO:0000256" key="2">
    <source>
        <dbReference type="ARBA" id="ARBA00023002"/>
    </source>
</evidence>
<dbReference type="Proteomes" id="UP000077143">
    <property type="component" value="Chromosome"/>
</dbReference>
<dbReference type="GO" id="GO:0016491">
    <property type="term" value="F:oxidoreductase activity"/>
    <property type="evidence" value="ECO:0007669"/>
    <property type="project" value="UniProtKB-KW"/>
</dbReference>
<keyword evidence="7" id="KW-1185">Reference proteome</keyword>
<dbReference type="InterPro" id="IPR042098">
    <property type="entry name" value="TauD-like_sf"/>
</dbReference>
<dbReference type="Gene3D" id="3.60.130.10">
    <property type="entry name" value="Clavaminate synthase-like"/>
    <property type="match status" value="1"/>
</dbReference>
<comment type="cofactor">
    <cofactor evidence="1">
        <name>Fe(2+)</name>
        <dbReference type="ChEBI" id="CHEBI:29033"/>
    </cofactor>
</comment>
<evidence type="ECO:0000256" key="1">
    <source>
        <dbReference type="ARBA" id="ARBA00001954"/>
    </source>
</evidence>
<evidence type="ECO:0000256" key="3">
    <source>
        <dbReference type="ARBA" id="ARBA00023004"/>
    </source>
</evidence>